<dbReference type="RefSeq" id="WP_279529942.1">
    <property type="nucleotide sequence ID" value="NZ_CP122312.1"/>
</dbReference>
<evidence type="ECO:0000313" key="2">
    <source>
        <dbReference type="EMBL" id="MFC7200022.1"/>
    </source>
</evidence>
<organism evidence="2 3">
    <name type="scientific">Halospeciosus flavus</name>
    <dbReference type="NCBI Taxonomy" id="3032283"/>
    <lineage>
        <taxon>Archaea</taxon>
        <taxon>Methanobacteriati</taxon>
        <taxon>Methanobacteriota</taxon>
        <taxon>Stenosarchaea group</taxon>
        <taxon>Halobacteria</taxon>
        <taxon>Halobacteriales</taxon>
        <taxon>Halobacteriaceae</taxon>
        <taxon>Halospeciosus</taxon>
    </lineage>
</organism>
<evidence type="ECO:0000313" key="3">
    <source>
        <dbReference type="Proteomes" id="UP001596447"/>
    </source>
</evidence>
<evidence type="ECO:0000259" key="1">
    <source>
        <dbReference type="Pfam" id="PF14321"/>
    </source>
</evidence>
<dbReference type="PROSITE" id="PS51257">
    <property type="entry name" value="PROKAR_LIPOPROTEIN"/>
    <property type="match status" value="1"/>
</dbReference>
<keyword evidence="3" id="KW-1185">Reference proteome</keyword>
<dbReference type="EMBL" id="JBHTAR010000011">
    <property type="protein sequence ID" value="MFC7200022.1"/>
    <property type="molecule type" value="Genomic_DNA"/>
</dbReference>
<name>A0ABD5Z4A4_9EURY</name>
<comment type="caution">
    <text evidence="2">The sequence shown here is derived from an EMBL/GenBank/DDBJ whole genome shotgun (WGS) entry which is preliminary data.</text>
</comment>
<feature type="domain" description="DUF4382" evidence="1">
    <location>
        <begin position="34"/>
        <end position="178"/>
    </location>
</feature>
<dbReference type="Proteomes" id="UP001596447">
    <property type="component" value="Unassembled WGS sequence"/>
</dbReference>
<sequence>MSRTLASVALVLAVVLAGCAGVAPLSDGDAGADTGTVSLYLSDETNAIDDFRHLNVTVTKVGLKKDDGNWSGHHGDHEHHHRNRWTVADVDNRTVDLTRLQGQNATLLGNLSVENGTYEKAFVYVSDVNATLANGSTTRVDLPRDRLKVKDRFRVQDGRVVDFVVDVTVVNRSGEYVLVPRASASGEDVSFCRIDDGCGCDGDGHHHDGTNETDGGHHHGGGSGCDGCDGCGG</sequence>
<dbReference type="Pfam" id="PF14321">
    <property type="entry name" value="DUF4382"/>
    <property type="match status" value="1"/>
</dbReference>
<dbReference type="AlphaFoldDB" id="A0ABD5Z4A4"/>
<proteinExistence type="predicted"/>
<protein>
    <submittedName>
        <fullName evidence="2">DUF4382 domain-containing protein</fullName>
    </submittedName>
</protein>
<dbReference type="InterPro" id="IPR025491">
    <property type="entry name" value="DUF4382"/>
</dbReference>
<gene>
    <name evidence="2" type="ORF">ACFQJ9_11490</name>
</gene>
<accession>A0ABD5Z4A4</accession>
<reference evidence="2 3" key="1">
    <citation type="journal article" date="2019" name="Int. J. Syst. Evol. Microbiol.">
        <title>The Global Catalogue of Microorganisms (GCM) 10K type strain sequencing project: providing services to taxonomists for standard genome sequencing and annotation.</title>
        <authorList>
            <consortium name="The Broad Institute Genomics Platform"/>
            <consortium name="The Broad Institute Genome Sequencing Center for Infectious Disease"/>
            <person name="Wu L."/>
            <person name="Ma J."/>
        </authorList>
    </citation>
    <scope>NUCLEOTIDE SEQUENCE [LARGE SCALE GENOMIC DNA]</scope>
    <source>
        <strain evidence="2 3">XZGYJ-43</strain>
    </source>
</reference>